<sequence>MPTTIAFADCLEFGRKSKVKSVGSYEENNSIHCHVHD</sequence>
<protein>
    <submittedName>
        <fullName evidence="1">Uncharacterized protein</fullName>
    </submittedName>
</protein>
<dbReference type="AlphaFoldDB" id="A0A0A8Y6I0"/>
<evidence type="ECO:0000313" key="1">
    <source>
        <dbReference type="EMBL" id="JAD20663.1"/>
    </source>
</evidence>
<reference evidence="1" key="2">
    <citation type="journal article" date="2015" name="Data Brief">
        <title>Shoot transcriptome of the giant reed, Arundo donax.</title>
        <authorList>
            <person name="Barrero R.A."/>
            <person name="Guerrero F.D."/>
            <person name="Moolhuijzen P."/>
            <person name="Goolsby J.A."/>
            <person name="Tidwell J."/>
            <person name="Bellgard S.E."/>
            <person name="Bellgard M.I."/>
        </authorList>
    </citation>
    <scope>NUCLEOTIDE SEQUENCE</scope>
    <source>
        <tissue evidence="1">Shoot tissue taken approximately 20 cm above the soil surface</tissue>
    </source>
</reference>
<reference evidence="1" key="1">
    <citation type="submission" date="2014-09" db="EMBL/GenBank/DDBJ databases">
        <authorList>
            <person name="Magalhaes I.L.F."/>
            <person name="Oliveira U."/>
            <person name="Santos F.R."/>
            <person name="Vidigal T.H.D.A."/>
            <person name="Brescovit A.D."/>
            <person name="Santos A.J."/>
        </authorList>
    </citation>
    <scope>NUCLEOTIDE SEQUENCE</scope>
    <source>
        <tissue evidence="1">Shoot tissue taken approximately 20 cm above the soil surface</tissue>
    </source>
</reference>
<proteinExistence type="predicted"/>
<organism evidence="1">
    <name type="scientific">Arundo donax</name>
    <name type="common">Giant reed</name>
    <name type="synonym">Donax arundinaceus</name>
    <dbReference type="NCBI Taxonomy" id="35708"/>
    <lineage>
        <taxon>Eukaryota</taxon>
        <taxon>Viridiplantae</taxon>
        <taxon>Streptophyta</taxon>
        <taxon>Embryophyta</taxon>
        <taxon>Tracheophyta</taxon>
        <taxon>Spermatophyta</taxon>
        <taxon>Magnoliopsida</taxon>
        <taxon>Liliopsida</taxon>
        <taxon>Poales</taxon>
        <taxon>Poaceae</taxon>
        <taxon>PACMAD clade</taxon>
        <taxon>Arundinoideae</taxon>
        <taxon>Arundineae</taxon>
        <taxon>Arundo</taxon>
    </lineage>
</organism>
<name>A0A0A8Y6I0_ARUDO</name>
<dbReference type="EMBL" id="GBRH01277232">
    <property type="protein sequence ID" value="JAD20663.1"/>
    <property type="molecule type" value="Transcribed_RNA"/>
</dbReference>
<accession>A0A0A8Y6I0</accession>